<comment type="caution">
    <text evidence="3">The sequence shown here is derived from an EMBL/GenBank/DDBJ whole genome shotgun (WGS) entry which is preliminary data.</text>
</comment>
<evidence type="ECO:0000313" key="4">
    <source>
        <dbReference type="Proteomes" id="UP000641514"/>
    </source>
</evidence>
<protein>
    <recommendedName>
        <fullName evidence="5">DUF3068 domain-containing protein</fullName>
    </recommendedName>
</protein>
<dbReference type="InterPro" id="IPR021424">
    <property type="entry name" value="PorA"/>
</dbReference>
<proteinExistence type="predicted"/>
<keyword evidence="2" id="KW-1133">Transmembrane helix</keyword>
<reference evidence="3" key="2">
    <citation type="submission" date="2020-09" db="EMBL/GenBank/DDBJ databases">
        <authorList>
            <person name="Sun Q."/>
            <person name="Zhou Y."/>
        </authorList>
    </citation>
    <scope>NUCLEOTIDE SEQUENCE</scope>
    <source>
        <strain evidence="3">CGMCC 1.15478</strain>
    </source>
</reference>
<feature type="compositionally biased region" description="Polar residues" evidence="1">
    <location>
        <begin position="400"/>
        <end position="414"/>
    </location>
</feature>
<evidence type="ECO:0000256" key="2">
    <source>
        <dbReference type="SAM" id="Phobius"/>
    </source>
</evidence>
<feature type="region of interest" description="Disordered" evidence="1">
    <location>
        <begin position="365"/>
        <end position="414"/>
    </location>
</feature>
<keyword evidence="2" id="KW-0812">Transmembrane</keyword>
<reference evidence="3" key="1">
    <citation type="journal article" date="2014" name="Int. J. Syst. Evol. Microbiol.">
        <title>Complete genome sequence of Corynebacterium casei LMG S-19264T (=DSM 44701T), isolated from a smear-ripened cheese.</title>
        <authorList>
            <consortium name="US DOE Joint Genome Institute (JGI-PGF)"/>
            <person name="Walter F."/>
            <person name="Albersmeier A."/>
            <person name="Kalinowski J."/>
            <person name="Ruckert C."/>
        </authorList>
    </citation>
    <scope>NUCLEOTIDE SEQUENCE</scope>
    <source>
        <strain evidence="3">CGMCC 1.15478</strain>
    </source>
</reference>
<evidence type="ECO:0000313" key="3">
    <source>
        <dbReference type="EMBL" id="GGC62516.1"/>
    </source>
</evidence>
<keyword evidence="2" id="KW-0472">Membrane</keyword>
<evidence type="ECO:0000256" key="1">
    <source>
        <dbReference type="SAM" id="MobiDB-lite"/>
    </source>
</evidence>
<dbReference type="Pfam" id="PF11271">
    <property type="entry name" value="PorA"/>
    <property type="match status" value="1"/>
</dbReference>
<accession>A0A916U6K6</accession>
<dbReference type="AlphaFoldDB" id="A0A916U6K6"/>
<keyword evidence="4" id="KW-1185">Reference proteome</keyword>
<evidence type="ECO:0008006" key="5">
    <source>
        <dbReference type="Google" id="ProtNLM"/>
    </source>
</evidence>
<name>A0A916U6K6_9ACTN</name>
<gene>
    <name evidence="3" type="ORF">GCM10011410_13710</name>
</gene>
<organism evidence="3 4">
    <name type="scientific">Hoyosella rhizosphaerae</name>
    <dbReference type="NCBI Taxonomy" id="1755582"/>
    <lineage>
        <taxon>Bacteria</taxon>
        <taxon>Bacillati</taxon>
        <taxon>Actinomycetota</taxon>
        <taxon>Actinomycetes</taxon>
        <taxon>Mycobacteriales</taxon>
        <taxon>Hoyosellaceae</taxon>
        <taxon>Hoyosella</taxon>
    </lineage>
</organism>
<feature type="compositionally biased region" description="Acidic residues" evidence="1">
    <location>
        <begin position="373"/>
        <end position="384"/>
    </location>
</feature>
<feature type="transmembrane region" description="Helical" evidence="2">
    <location>
        <begin position="344"/>
        <end position="363"/>
    </location>
</feature>
<dbReference type="EMBL" id="BMJH01000001">
    <property type="protein sequence ID" value="GGC62516.1"/>
    <property type="molecule type" value="Genomic_DNA"/>
</dbReference>
<feature type="transmembrane region" description="Helical" evidence="2">
    <location>
        <begin position="37"/>
        <end position="59"/>
    </location>
</feature>
<sequence length="414" mass="44985">MSGAPAMVAKFSIEKGDRAANIGGVFMPARTLSSARIVASLMVGLGVFLLALAVLLPLYTLPKLQKLPLAFEAVQVMEGEGMLLNTGKFLAGDDDALEESVPLRTQRFVTVEDPSDDRNATLQGGFTFMRADTSPGRGLLGAHIDRVTIDRETAVPVNEPIASLQTDREAPAAQLPRDGLQYQFPYGTEKRSYPFYDLTARSSFDIDFVEETTVDGMTVYRFRHTIEPVDLFRATRDQTNRIGMPKSAWGIADGAADADEIVFMSRHYTVERDLWVEPASGMIVDSRERVKQFFGMNPTDEAVTVLSYDLRFTNDTISALASQAQAERDRVQFAVSAGPVTISAAWLLAIAGLITLVGGIVLGTRKPRTDNDSPSDDSSDDPSDDSSSVTELSDDPAVNLYTQTYANSDSGSRG</sequence>
<dbReference type="Proteomes" id="UP000641514">
    <property type="component" value="Unassembled WGS sequence"/>
</dbReference>